<name>A0A8K0R3A7_9PLEO</name>
<sequence length="933" mass="103631">MASISKFSTALLSVPNEITVAAANFNLNFSLMKVEAPPEFHGLRDALSQARRREAEEGTQHVTARCLGALFEAIIPPIPHLSTAYGKRVSELSGQLQSPQLAGMFADRAGADGTSIWAAATSGQHALAMHLLSCMLSRIWKPAEATSLWVELVERRKQEILNAYSDSTATGISSIMAAQQSITRDQLAAWDASTRAWLQSADATKRIAQTQLMLIINNARMPVNAKKDPYVSVIDAWKSGMNTMERLICGTPQRVQDGSILLAMSSWHLYPNMQVLSDCTKDIDFGDELMACSMLTISTFGTSDDRDGVFWSLPLSRMRYYSPPVVSERNIASDTSRISMEEFHVVFLGSFVGQWRSICNDEVRCCRFIISLQETYNNASSNTPAWFQLLAAAASRILNASGHLRAQYHKLLKLGSRRCGGFIHDPAMKPPAFFGLENFYNLVRTVGNTEDCIRLLRRAGEARKTTAQATVIRYANRHQGGGFHFASSIPQKRGSYKRPADQTEDDCARESDEDDICAGCFNQMEIRRLEEEGEEYILLQPDSLDEFDQQQFKLRRHHESKSSWYGLWLGNESIAAVFRVIDFPSCDSYCPSNADLPSATIEEIESAISSTSFNPSEIDLETCCGQWTGLGHEQMICSLEALLFATNIYGSMKDSTVSIEVMNSPMYECSWSLPSMSDHGPLRLRAFACIAWFDSGEFNIAMKLMKGVMALANGDSIYVASGLLADPSTTTYDVPVRRVFGNLGRSELCLLVPPADPRLAEPDLRSWQHVNHCDFDGQFQDCFTSTSLHLSFTDSEDTMYLGNRGLRDRQVVFVEALVSIDDRGRNIGDLDIMAMFGKDSLCVQEKCPHSPEQRGNYRGQVHEPNLTALDCWEEFLDPPQTTAIFRAAGNWQARLGAAAAATQMGKQVLVLPTDPCLYCLGNLELPEFEVIIA</sequence>
<organism evidence="1 2">
    <name type="scientific">Paraphoma chrysanthemicola</name>
    <dbReference type="NCBI Taxonomy" id="798071"/>
    <lineage>
        <taxon>Eukaryota</taxon>
        <taxon>Fungi</taxon>
        <taxon>Dikarya</taxon>
        <taxon>Ascomycota</taxon>
        <taxon>Pezizomycotina</taxon>
        <taxon>Dothideomycetes</taxon>
        <taxon>Pleosporomycetidae</taxon>
        <taxon>Pleosporales</taxon>
        <taxon>Pleosporineae</taxon>
        <taxon>Phaeosphaeriaceae</taxon>
        <taxon>Paraphoma</taxon>
    </lineage>
</organism>
<proteinExistence type="predicted"/>
<keyword evidence="2" id="KW-1185">Reference proteome</keyword>
<dbReference type="OrthoDB" id="5354164at2759"/>
<dbReference type="Proteomes" id="UP000813461">
    <property type="component" value="Unassembled WGS sequence"/>
</dbReference>
<accession>A0A8K0R3A7</accession>
<protein>
    <submittedName>
        <fullName evidence="1">Uncharacterized protein</fullName>
    </submittedName>
</protein>
<evidence type="ECO:0000313" key="2">
    <source>
        <dbReference type="Proteomes" id="UP000813461"/>
    </source>
</evidence>
<reference evidence="1" key="1">
    <citation type="journal article" date="2021" name="Nat. Commun.">
        <title>Genetic determinants of endophytism in the Arabidopsis root mycobiome.</title>
        <authorList>
            <person name="Mesny F."/>
            <person name="Miyauchi S."/>
            <person name="Thiergart T."/>
            <person name="Pickel B."/>
            <person name="Atanasova L."/>
            <person name="Karlsson M."/>
            <person name="Huettel B."/>
            <person name="Barry K.W."/>
            <person name="Haridas S."/>
            <person name="Chen C."/>
            <person name="Bauer D."/>
            <person name="Andreopoulos W."/>
            <person name="Pangilinan J."/>
            <person name="LaButti K."/>
            <person name="Riley R."/>
            <person name="Lipzen A."/>
            <person name="Clum A."/>
            <person name="Drula E."/>
            <person name="Henrissat B."/>
            <person name="Kohler A."/>
            <person name="Grigoriev I.V."/>
            <person name="Martin F.M."/>
            <person name="Hacquard S."/>
        </authorList>
    </citation>
    <scope>NUCLEOTIDE SEQUENCE</scope>
    <source>
        <strain evidence="1">MPI-SDFR-AT-0120</strain>
    </source>
</reference>
<gene>
    <name evidence="1" type="ORF">FB567DRAFT_447277</name>
</gene>
<evidence type="ECO:0000313" key="1">
    <source>
        <dbReference type="EMBL" id="KAH7083970.1"/>
    </source>
</evidence>
<dbReference type="AlphaFoldDB" id="A0A8K0R3A7"/>
<comment type="caution">
    <text evidence="1">The sequence shown here is derived from an EMBL/GenBank/DDBJ whole genome shotgun (WGS) entry which is preliminary data.</text>
</comment>
<dbReference type="EMBL" id="JAGMVJ010000013">
    <property type="protein sequence ID" value="KAH7083970.1"/>
    <property type="molecule type" value="Genomic_DNA"/>
</dbReference>